<name>A0AAE3A3S1_9FIRM</name>
<dbReference type="RefSeq" id="WP_227733179.1">
    <property type="nucleotide sequence ID" value="NZ_JAJEPV010000016.1"/>
</dbReference>
<feature type="domain" description="Lysidine-tRNA(Ile) synthetase C-terminal" evidence="9">
    <location>
        <begin position="414"/>
        <end position="489"/>
    </location>
</feature>
<dbReference type="AlphaFoldDB" id="A0AAE3A3S1"/>
<dbReference type="NCBIfam" id="TIGR02432">
    <property type="entry name" value="lysidine_TilS_N"/>
    <property type="match status" value="1"/>
</dbReference>
<dbReference type="InterPro" id="IPR012796">
    <property type="entry name" value="Lysidine-tRNA-synth_C"/>
</dbReference>
<dbReference type="EMBL" id="JAJEPV010000016">
    <property type="protein sequence ID" value="MCC2119575.1"/>
    <property type="molecule type" value="Genomic_DNA"/>
</dbReference>
<evidence type="ECO:0000259" key="9">
    <source>
        <dbReference type="SMART" id="SM00977"/>
    </source>
</evidence>
<dbReference type="NCBIfam" id="TIGR02433">
    <property type="entry name" value="lysidine_TilS_C"/>
    <property type="match status" value="1"/>
</dbReference>
<dbReference type="SUPFAM" id="SSF82829">
    <property type="entry name" value="MesJ substrate recognition domain-like"/>
    <property type="match status" value="1"/>
</dbReference>
<dbReference type="SUPFAM" id="SSF56037">
    <property type="entry name" value="PheT/TilS domain"/>
    <property type="match status" value="1"/>
</dbReference>
<keyword evidence="6 8" id="KW-0067">ATP-binding</keyword>
<protein>
    <recommendedName>
        <fullName evidence="8">tRNA(Ile)-lysidine synthase</fullName>
        <ecNumber evidence="8">6.3.4.19</ecNumber>
    </recommendedName>
    <alternativeName>
        <fullName evidence="8">tRNA(Ile)-2-lysyl-cytidine synthase</fullName>
    </alternativeName>
    <alternativeName>
        <fullName evidence="8">tRNA(Ile)-lysidine synthetase</fullName>
    </alternativeName>
</protein>
<dbReference type="Gene3D" id="3.50.40.10">
    <property type="entry name" value="Phenylalanyl-trna Synthetase, Chain B, domain 3"/>
    <property type="match status" value="1"/>
</dbReference>
<dbReference type="InterPro" id="IPR014729">
    <property type="entry name" value="Rossmann-like_a/b/a_fold"/>
</dbReference>
<sequence length="497" mass="57283">MNTWMDTREKVFAYIREHHMLQAGDRVVAGVSGGADSVCLLFLLLEWQKEVPTDIAVVHVDHGIRAEAGEDARYVEQLCEERGIPFFLTRAEVRNRARMEKISEEEAGRRTRYEAFEKAAKEWGATKIAVAHNSNDRSETQLFHLFRGSGIRGLASILPVRDRIIRPLLCLERWEIEKFLQQRGIVYCKDATNEEDDYTRNRIRHHILPYAEQNIVKGCVAHMNQTAELLAETEDYLELQTKEAAGRCIRATDGDGESAETGDSRNAVICIAVESFLSLHPVIRKRLLYEEVKQLSPGQKDITYQHIQELLTLFTREGNRQICLPFGIRGRRQYEEVLLTVERTDRELLEKTEVAEKYQPTLQLSPGQTGTVECEVGTVEYCVCDLAAAHEKNQEVPTNQYTKWFDYDKIKKCPVIRTRKPGDYLTIADGRGRMIHKSLKSYLVDQKIPQAERDRLPILAEGEHVLWVVGYRISEYYKVTENTKRILKVQLIRKEFA</sequence>
<reference evidence="10 11" key="1">
    <citation type="submission" date="2021-10" db="EMBL/GenBank/DDBJ databases">
        <title>Anaerobic single-cell dispensing facilitates the cultivation of human gut bacteria.</title>
        <authorList>
            <person name="Afrizal A."/>
        </authorList>
    </citation>
    <scope>NUCLEOTIDE SEQUENCE [LARGE SCALE GENOMIC DNA]</scope>
    <source>
        <strain evidence="10 11">CLA-AA-H273</strain>
    </source>
</reference>
<dbReference type="PANTHER" id="PTHR43033:SF1">
    <property type="entry name" value="TRNA(ILE)-LYSIDINE SYNTHASE-RELATED"/>
    <property type="match status" value="1"/>
</dbReference>
<dbReference type="GO" id="GO:0005737">
    <property type="term" value="C:cytoplasm"/>
    <property type="evidence" value="ECO:0007669"/>
    <property type="project" value="UniProtKB-SubCell"/>
</dbReference>
<evidence type="ECO:0000256" key="5">
    <source>
        <dbReference type="ARBA" id="ARBA00022741"/>
    </source>
</evidence>
<comment type="similarity">
    <text evidence="8">Belongs to the tRNA(Ile)-lysidine synthase family.</text>
</comment>
<keyword evidence="3 8" id="KW-0436">Ligase</keyword>
<proteinExistence type="inferred from homology"/>
<evidence type="ECO:0000256" key="4">
    <source>
        <dbReference type="ARBA" id="ARBA00022694"/>
    </source>
</evidence>
<evidence type="ECO:0000256" key="6">
    <source>
        <dbReference type="ARBA" id="ARBA00022840"/>
    </source>
</evidence>
<dbReference type="Gene3D" id="1.20.59.20">
    <property type="match status" value="1"/>
</dbReference>
<keyword evidence="4 8" id="KW-0819">tRNA processing</keyword>
<dbReference type="Pfam" id="PF01171">
    <property type="entry name" value="ATP_bind_3"/>
    <property type="match status" value="1"/>
</dbReference>
<evidence type="ECO:0000256" key="7">
    <source>
        <dbReference type="ARBA" id="ARBA00048539"/>
    </source>
</evidence>
<dbReference type="Gene3D" id="3.40.50.620">
    <property type="entry name" value="HUPs"/>
    <property type="match status" value="1"/>
</dbReference>
<comment type="domain">
    <text evidence="8">The N-terminal region contains the highly conserved SGGXDS motif, predicted to be a P-loop motif involved in ATP binding.</text>
</comment>
<accession>A0AAE3A3S1</accession>
<dbReference type="InterPro" id="IPR012795">
    <property type="entry name" value="tRNA_Ile_lys_synt_N"/>
</dbReference>
<dbReference type="InterPro" id="IPR012094">
    <property type="entry name" value="tRNA_Ile_lys_synt"/>
</dbReference>
<evidence type="ECO:0000256" key="3">
    <source>
        <dbReference type="ARBA" id="ARBA00022598"/>
    </source>
</evidence>
<dbReference type="GO" id="GO:0005524">
    <property type="term" value="F:ATP binding"/>
    <property type="evidence" value="ECO:0007669"/>
    <property type="project" value="UniProtKB-UniRule"/>
</dbReference>
<comment type="catalytic activity">
    <reaction evidence="7 8">
        <text>cytidine(34) in tRNA(Ile2) + L-lysine + ATP = lysidine(34) in tRNA(Ile2) + AMP + diphosphate + H(+)</text>
        <dbReference type="Rhea" id="RHEA:43744"/>
        <dbReference type="Rhea" id="RHEA-COMP:10625"/>
        <dbReference type="Rhea" id="RHEA-COMP:10670"/>
        <dbReference type="ChEBI" id="CHEBI:15378"/>
        <dbReference type="ChEBI" id="CHEBI:30616"/>
        <dbReference type="ChEBI" id="CHEBI:32551"/>
        <dbReference type="ChEBI" id="CHEBI:33019"/>
        <dbReference type="ChEBI" id="CHEBI:82748"/>
        <dbReference type="ChEBI" id="CHEBI:83665"/>
        <dbReference type="ChEBI" id="CHEBI:456215"/>
        <dbReference type="EC" id="6.3.4.19"/>
    </reaction>
</comment>
<dbReference type="EC" id="6.3.4.19" evidence="8"/>
<evidence type="ECO:0000256" key="2">
    <source>
        <dbReference type="ARBA" id="ARBA00022490"/>
    </source>
</evidence>
<keyword evidence="5 8" id="KW-0547">Nucleotide-binding</keyword>
<evidence type="ECO:0000256" key="8">
    <source>
        <dbReference type="HAMAP-Rule" id="MF_01161"/>
    </source>
</evidence>
<organism evidence="10 11">
    <name type="scientific">Waltera acetigignens</name>
    <dbReference type="NCBI Taxonomy" id="2981769"/>
    <lineage>
        <taxon>Bacteria</taxon>
        <taxon>Bacillati</taxon>
        <taxon>Bacillota</taxon>
        <taxon>Clostridia</taxon>
        <taxon>Lachnospirales</taxon>
        <taxon>Lachnospiraceae</taxon>
        <taxon>Waltera</taxon>
    </lineage>
</organism>
<evidence type="ECO:0000256" key="1">
    <source>
        <dbReference type="ARBA" id="ARBA00004496"/>
    </source>
</evidence>
<comment type="subcellular location">
    <subcellularLocation>
        <location evidence="1 8">Cytoplasm</location>
    </subcellularLocation>
</comment>
<evidence type="ECO:0000313" key="10">
    <source>
        <dbReference type="EMBL" id="MCC2119575.1"/>
    </source>
</evidence>
<dbReference type="SUPFAM" id="SSF52402">
    <property type="entry name" value="Adenine nucleotide alpha hydrolases-like"/>
    <property type="match status" value="1"/>
</dbReference>
<keyword evidence="2 8" id="KW-0963">Cytoplasm</keyword>
<dbReference type="HAMAP" id="MF_01161">
    <property type="entry name" value="tRNA_Ile_lys_synt"/>
    <property type="match status" value="1"/>
</dbReference>
<comment type="caution">
    <text evidence="10">The sequence shown here is derived from an EMBL/GenBank/DDBJ whole genome shotgun (WGS) entry which is preliminary data.</text>
</comment>
<feature type="binding site" evidence="8">
    <location>
        <begin position="32"/>
        <end position="37"/>
    </location>
    <ligand>
        <name>ATP</name>
        <dbReference type="ChEBI" id="CHEBI:30616"/>
    </ligand>
</feature>
<dbReference type="PANTHER" id="PTHR43033">
    <property type="entry name" value="TRNA(ILE)-LYSIDINE SYNTHASE-RELATED"/>
    <property type="match status" value="1"/>
</dbReference>
<dbReference type="InterPro" id="IPR011063">
    <property type="entry name" value="TilS/TtcA_N"/>
</dbReference>
<gene>
    <name evidence="8 10" type="primary">tilS</name>
    <name evidence="10" type="ORF">LKD75_08210</name>
</gene>
<dbReference type="InterPro" id="IPR020825">
    <property type="entry name" value="Phe-tRNA_synthase-like_B3/B4"/>
</dbReference>
<keyword evidence="11" id="KW-1185">Reference proteome</keyword>
<dbReference type="GO" id="GO:0006400">
    <property type="term" value="P:tRNA modification"/>
    <property type="evidence" value="ECO:0007669"/>
    <property type="project" value="UniProtKB-UniRule"/>
</dbReference>
<dbReference type="CDD" id="cd01992">
    <property type="entry name" value="TilS_N"/>
    <property type="match status" value="1"/>
</dbReference>
<dbReference type="Proteomes" id="UP001197795">
    <property type="component" value="Unassembled WGS sequence"/>
</dbReference>
<dbReference type="SMART" id="SM00977">
    <property type="entry name" value="TilS_C"/>
    <property type="match status" value="1"/>
</dbReference>
<evidence type="ECO:0000313" key="11">
    <source>
        <dbReference type="Proteomes" id="UP001197795"/>
    </source>
</evidence>
<dbReference type="Pfam" id="PF11734">
    <property type="entry name" value="TilS_C"/>
    <property type="match status" value="1"/>
</dbReference>
<dbReference type="GO" id="GO:0032267">
    <property type="term" value="F:tRNA(Ile)-lysidine synthase activity"/>
    <property type="evidence" value="ECO:0007669"/>
    <property type="project" value="UniProtKB-EC"/>
</dbReference>
<comment type="function">
    <text evidence="8">Ligates lysine onto the cytidine present at position 34 of the AUA codon-specific tRNA(Ile) that contains the anticodon CAU, in an ATP-dependent manner. Cytidine is converted to lysidine, thus changing the amino acid specificity of the tRNA from methionine to isoleucine.</text>
</comment>